<feature type="non-terminal residue" evidence="7">
    <location>
        <position position="257"/>
    </location>
</feature>
<dbReference type="AlphaFoldDB" id="X0VS46"/>
<dbReference type="GO" id="GO:0006351">
    <property type="term" value="P:DNA-templated transcription"/>
    <property type="evidence" value="ECO:0007669"/>
    <property type="project" value="InterPro"/>
</dbReference>
<dbReference type="EC" id="2.7.7.6" evidence="1"/>
<evidence type="ECO:0000313" key="7">
    <source>
        <dbReference type="EMBL" id="GAG15293.1"/>
    </source>
</evidence>
<accession>X0VS46</accession>
<dbReference type="GO" id="GO:0032549">
    <property type="term" value="F:ribonucleoside binding"/>
    <property type="evidence" value="ECO:0007669"/>
    <property type="project" value="InterPro"/>
</dbReference>
<dbReference type="InterPro" id="IPR007120">
    <property type="entry name" value="DNA-dir_RNAP_su2_dom"/>
</dbReference>
<evidence type="ECO:0000256" key="3">
    <source>
        <dbReference type="ARBA" id="ARBA00022679"/>
    </source>
</evidence>
<evidence type="ECO:0000256" key="1">
    <source>
        <dbReference type="ARBA" id="ARBA00012418"/>
    </source>
</evidence>
<dbReference type="Gene3D" id="2.40.270.10">
    <property type="entry name" value="DNA-directed RNA polymerase, subunit 2, domain 6"/>
    <property type="match status" value="1"/>
</dbReference>
<dbReference type="EMBL" id="BARS01036427">
    <property type="protein sequence ID" value="GAG15293.1"/>
    <property type="molecule type" value="Genomic_DNA"/>
</dbReference>
<evidence type="ECO:0000256" key="5">
    <source>
        <dbReference type="ARBA" id="ARBA00023163"/>
    </source>
</evidence>
<dbReference type="InterPro" id="IPR007121">
    <property type="entry name" value="RNA_pol_bsu_CS"/>
</dbReference>
<keyword evidence="3" id="KW-0808">Transferase</keyword>
<sequence>QKRAVNRRIKAYRAEMDGKIRKVFNAMCEEINEVLGSPMVDPSTRQKVGLSDIDEVLDEQIENFTTRWVKSSKAADRERALAIHARYWPLIEEVQREKERKIGHMKRGDELPSGVLEMVKVYVATKRRLAEGDKMAGRHGNKGVIARIVPEEDMPFLADGTPVGICLNPLGVPSRMNVGQILETHLGWAAAVLGFKAVTPVFDGATEEEIFQIIAQANEHVRARREDLEVVQQAGETGELLVEMPSDGKIVLYDGRT</sequence>
<dbReference type="GO" id="GO:0003677">
    <property type="term" value="F:DNA binding"/>
    <property type="evidence" value="ECO:0007669"/>
    <property type="project" value="InterPro"/>
</dbReference>
<comment type="caution">
    <text evidence="7">The sequence shown here is derived from an EMBL/GenBank/DDBJ whole genome shotgun (WGS) entry which is preliminary data.</text>
</comment>
<dbReference type="GO" id="GO:0003899">
    <property type="term" value="F:DNA-directed RNA polymerase activity"/>
    <property type="evidence" value="ECO:0007669"/>
    <property type="project" value="UniProtKB-EC"/>
</dbReference>
<protein>
    <recommendedName>
        <fullName evidence="1">DNA-directed RNA polymerase</fullName>
        <ecNumber evidence="1">2.7.7.6</ecNumber>
    </recommendedName>
</protein>
<dbReference type="SUPFAM" id="SSF64484">
    <property type="entry name" value="beta and beta-prime subunits of DNA dependent RNA-polymerase"/>
    <property type="match status" value="1"/>
</dbReference>
<keyword evidence="2" id="KW-0240">DNA-directed RNA polymerase</keyword>
<dbReference type="InterPro" id="IPR037033">
    <property type="entry name" value="DNA-dir_RNAP_su2_hyb_sf"/>
</dbReference>
<feature type="domain" description="DNA-directed RNA polymerase subunit 2 hybrid-binding" evidence="6">
    <location>
        <begin position="94"/>
        <end position="257"/>
    </location>
</feature>
<evidence type="ECO:0000259" key="6">
    <source>
        <dbReference type="Pfam" id="PF00562"/>
    </source>
</evidence>
<dbReference type="Pfam" id="PF00562">
    <property type="entry name" value="RNA_pol_Rpb2_6"/>
    <property type="match status" value="1"/>
</dbReference>
<dbReference type="PANTHER" id="PTHR20856">
    <property type="entry name" value="DNA-DIRECTED RNA POLYMERASE I SUBUNIT 2"/>
    <property type="match status" value="1"/>
</dbReference>
<feature type="non-terminal residue" evidence="7">
    <location>
        <position position="1"/>
    </location>
</feature>
<gene>
    <name evidence="7" type="ORF">S01H1_55997</name>
</gene>
<proteinExistence type="predicted"/>
<dbReference type="InterPro" id="IPR015712">
    <property type="entry name" value="DNA-dir_RNA_pol_su2"/>
</dbReference>
<organism evidence="7">
    <name type="scientific">marine sediment metagenome</name>
    <dbReference type="NCBI Taxonomy" id="412755"/>
    <lineage>
        <taxon>unclassified sequences</taxon>
        <taxon>metagenomes</taxon>
        <taxon>ecological metagenomes</taxon>
    </lineage>
</organism>
<reference evidence="7" key="1">
    <citation type="journal article" date="2014" name="Front. Microbiol.">
        <title>High frequency of phylogenetically diverse reductive dehalogenase-homologous genes in deep subseafloor sedimentary metagenomes.</title>
        <authorList>
            <person name="Kawai M."/>
            <person name="Futagami T."/>
            <person name="Toyoda A."/>
            <person name="Takaki Y."/>
            <person name="Nishi S."/>
            <person name="Hori S."/>
            <person name="Arai W."/>
            <person name="Tsubouchi T."/>
            <person name="Morono Y."/>
            <person name="Uchiyama I."/>
            <person name="Ito T."/>
            <person name="Fujiyama A."/>
            <person name="Inagaki F."/>
            <person name="Takami H."/>
        </authorList>
    </citation>
    <scope>NUCLEOTIDE SEQUENCE</scope>
    <source>
        <strain evidence="7">Expedition CK06-06</strain>
    </source>
</reference>
<keyword evidence="5" id="KW-0804">Transcription</keyword>
<evidence type="ECO:0000256" key="4">
    <source>
        <dbReference type="ARBA" id="ARBA00022695"/>
    </source>
</evidence>
<name>X0VS46_9ZZZZ</name>
<keyword evidence="4" id="KW-0548">Nucleotidyltransferase</keyword>
<evidence type="ECO:0000256" key="2">
    <source>
        <dbReference type="ARBA" id="ARBA00022478"/>
    </source>
</evidence>
<dbReference type="GO" id="GO:0000428">
    <property type="term" value="C:DNA-directed RNA polymerase complex"/>
    <property type="evidence" value="ECO:0007669"/>
    <property type="project" value="UniProtKB-KW"/>
</dbReference>
<dbReference type="PROSITE" id="PS01166">
    <property type="entry name" value="RNA_POL_BETA"/>
    <property type="match status" value="1"/>
</dbReference>